<keyword evidence="1" id="KW-0175">Coiled coil</keyword>
<dbReference type="PANTHER" id="PTHR47331">
    <property type="entry name" value="PHD-TYPE DOMAIN-CONTAINING PROTEIN"/>
    <property type="match status" value="1"/>
</dbReference>
<sequence length="694" mass="79203">MCINIYCSSVARRKALAEAAAAKREAEFDRLLAEKEFERVGKEAEEERKRQFRRAKFECDKAVLTAKKKAAIAEAKLKAIEQAIEEEEKEEQDITITIPDLYKPVDTIQQTEAWVNTQRAQEPRDCVTGSSKHQPEKREITHMYNTPKSGHENALLSGFQRTNPFAPTPIEELASINQILAANLARQNLPKCHPEVFAGDVTLFHPWRSAFKAMIKDADVSPEMEINYLRSYTKEDPQKVVDNYRHRQYRDPGIALQDVWTELERRFGNAAAITNVLLDRLQKTARFGEGDSDKLQSFADVCADVDSQLDFLPGLGCLNYPTAIAPIVESLPLSIRSKWEKRVVHYTERYGDAYPGFKDFAPMVQEQARLKNHPNVLASTQPNNQKKRIQENKPRLTQTPKMELEVNRRVFKSNMENGNAPRGEAEAEKLRGGTLTQHMANLPPDRSDTSPPFTNVGLDVFGPWKIATRRLRGGAANAKRWSLIFTCLSSRAIHLEVLETLEASSFICALRRFLAIRGPVKKLRCDQGTNFVGEKSQLDGALAEMDQSRIQRFAVEQGCEWIFNPPLASHFGGVWERRIATVRRVLDAMLLEIGHQQLSHELLVTLMAEVIVIVNSRPIATIPSDSDELQPLTPAMLLTMKTQPLAPPPGHFVQQDIYSRNWWRKAQYLADQFWVRWKKEYLQNLQERPKWQNR</sequence>
<reference evidence="4" key="1">
    <citation type="journal article" date="2017" name="bioRxiv">
        <title>Comparative analysis of the genomes of Stylophora pistillata and Acropora digitifera provides evidence for extensive differences between species of corals.</title>
        <authorList>
            <person name="Voolstra C.R."/>
            <person name="Li Y."/>
            <person name="Liew Y.J."/>
            <person name="Baumgarten S."/>
            <person name="Zoccola D."/>
            <person name="Flot J.-F."/>
            <person name="Tambutte S."/>
            <person name="Allemand D."/>
            <person name="Aranda M."/>
        </authorList>
    </citation>
    <scope>NUCLEOTIDE SEQUENCE [LARGE SCALE GENOMIC DNA]</scope>
</reference>
<dbReference type="InterPro" id="IPR005312">
    <property type="entry name" value="DUF1759"/>
</dbReference>
<keyword evidence="4" id="KW-1185">Reference proteome</keyword>
<dbReference type="OrthoDB" id="10068969at2759"/>
<evidence type="ECO:0000313" key="4">
    <source>
        <dbReference type="Proteomes" id="UP000225706"/>
    </source>
</evidence>
<dbReference type="STRING" id="50429.A0A2B4R8Z3"/>
<dbReference type="PANTHER" id="PTHR47331:SF6">
    <property type="entry name" value="DOUBLECORTIN DOMAIN-CONTAINING PROTEIN"/>
    <property type="match status" value="1"/>
</dbReference>
<feature type="domain" description="Integrase catalytic" evidence="2">
    <location>
        <begin position="447"/>
        <end position="642"/>
    </location>
</feature>
<name>A0A2B4R8Z3_STYPI</name>
<feature type="coiled-coil region" evidence="1">
    <location>
        <begin position="63"/>
        <end position="97"/>
    </location>
</feature>
<evidence type="ECO:0000259" key="2">
    <source>
        <dbReference type="PROSITE" id="PS50994"/>
    </source>
</evidence>
<dbReference type="AlphaFoldDB" id="A0A2B4R8Z3"/>
<dbReference type="Proteomes" id="UP000225706">
    <property type="component" value="Unassembled WGS sequence"/>
</dbReference>
<dbReference type="SUPFAM" id="SSF53098">
    <property type="entry name" value="Ribonuclease H-like"/>
    <property type="match status" value="1"/>
</dbReference>
<dbReference type="GO" id="GO:0003676">
    <property type="term" value="F:nucleic acid binding"/>
    <property type="evidence" value="ECO:0007669"/>
    <property type="project" value="InterPro"/>
</dbReference>
<organism evidence="3 4">
    <name type="scientific">Stylophora pistillata</name>
    <name type="common">Smooth cauliflower coral</name>
    <dbReference type="NCBI Taxonomy" id="50429"/>
    <lineage>
        <taxon>Eukaryota</taxon>
        <taxon>Metazoa</taxon>
        <taxon>Cnidaria</taxon>
        <taxon>Anthozoa</taxon>
        <taxon>Hexacorallia</taxon>
        <taxon>Scleractinia</taxon>
        <taxon>Astrocoeniina</taxon>
        <taxon>Pocilloporidae</taxon>
        <taxon>Stylophora</taxon>
    </lineage>
</organism>
<gene>
    <name evidence="3" type="ORF">AWC38_SpisGene22988</name>
</gene>
<dbReference type="EMBL" id="LSMT01001112">
    <property type="protein sequence ID" value="PFX12970.1"/>
    <property type="molecule type" value="Genomic_DNA"/>
</dbReference>
<protein>
    <recommendedName>
        <fullName evidence="2">Integrase catalytic domain-containing protein</fullName>
    </recommendedName>
</protein>
<dbReference type="InterPro" id="IPR012337">
    <property type="entry name" value="RNaseH-like_sf"/>
</dbReference>
<dbReference type="Pfam" id="PF18701">
    <property type="entry name" value="DUF5641"/>
    <property type="match status" value="1"/>
</dbReference>
<dbReference type="InterPro" id="IPR001584">
    <property type="entry name" value="Integrase_cat-core"/>
</dbReference>
<dbReference type="Pfam" id="PF03564">
    <property type="entry name" value="DUF1759"/>
    <property type="match status" value="1"/>
</dbReference>
<evidence type="ECO:0000256" key="1">
    <source>
        <dbReference type="SAM" id="Coils"/>
    </source>
</evidence>
<dbReference type="PROSITE" id="PS50994">
    <property type="entry name" value="INTEGRASE"/>
    <property type="match status" value="1"/>
</dbReference>
<dbReference type="InterPro" id="IPR040676">
    <property type="entry name" value="DUF5641"/>
</dbReference>
<comment type="caution">
    <text evidence="3">The sequence shown here is derived from an EMBL/GenBank/DDBJ whole genome shotgun (WGS) entry which is preliminary data.</text>
</comment>
<dbReference type="GO" id="GO:0015074">
    <property type="term" value="P:DNA integration"/>
    <property type="evidence" value="ECO:0007669"/>
    <property type="project" value="InterPro"/>
</dbReference>
<evidence type="ECO:0000313" key="3">
    <source>
        <dbReference type="EMBL" id="PFX12970.1"/>
    </source>
</evidence>
<dbReference type="Gene3D" id="3.30.420.10">
    <property type="entry name" value="Ribonuclease H-like superfamily/Ribonuclease H"/>
    <property type="match status" value="1"/>
</dbReference>
<proteinExistence type="predicted"/>
<accession>A0A2B4R8Z3</accession>
<dbReference type="InterPro" id="IPR036397">
    <property type="entry name" value="RNaseH_sf"/>
</dbReference>